<dbReference type="InterPro" id="IPR011611">
    <property type="entry name" value="PfkB_dom"/>
</dbReference>
<evidence type="ECO:0000313" key="4">
    <source>
        <dbReference type="EMBL" id="TMQ66664.1"/>
    </source>
</evidence>
<organism evidence="4 5">
    <name type="scientific">Eiseniibacteriota bacterium</name>
    <dbReference type="NCBI Taxonomy" id="2212470"/>
    <lineage>
        <taxon>Bacteria</taxon>
        <taxon>Candidatus Eiseniibacteriota</taxon>
    </lineage>
</organism>
<evidence type="ECO:0000313" key="5">
    <source>
        <dbReference type="Proteomes" id="UP000317691"/>
    </source>
</evidence>
<evidence type="ECO:0000256" key="2">
    <source>
        <dbReference type="ARBA" id="ARBA00022777"/>
    </source>
</evidence>
<feature type="domain" description="Carbohydrate kinase PfkB" evidence="3">
    <location>
        <begin position="18"/>
        <end position="276"/>
    </location>
</feature>
<dbReference type="GO" id="GO:0016301">
    <property type="term" value="F:kinase activity"/>
    <property type="evidence" value="ECO:0007669"/>
    <property type="project" value="UniProtKB-KW"/>
</dbReference>
<dbReference type="AlphaFoldDB" id="A0A538TST1"/>
<keyword evidence="2 4" id="KW-0418">Kinase</keyword>
<evidence type="ECO:0000259" key="3">
    <source>
        <dbReference type="Pfam" id="PF00294"/>
    </source>
</evidence>
<dbReference type="Gene3D" id="3.40.1190.20">
    <property type="match status" value="1"/>
</dbReference>
<gene>
    <name evidence="4" type="ORF">E6K79_01720</name>
</gene>
<sequence length="309" mass="33713">MAIAVVGSIGLDTIETPAGRVTEVLGGSAAYFALSARYFLPVSVVAVVGQDFPAEARATLQQAELDLSGLEVSEGKTFRWEGVYSDDMNTRKTLRTELNVFERFKPKLPRETRALKTVFLANIDPVLQGDVLDQLEKPQLVLADTMNYWIQSKRAELLGILRRVRMLIINEEEAREITGEALTHKAARAILSLGPETVVVKQGEHGAFLQGRDEYFSCPAYPIGTVVDPTGAGDTFAGGFVGALARMGRVDDRNLRRAVVYGCVLASFTVEGFGVTGLLRASREAILDRAEGIASMSRFDLSDTARILR</sequence>
<evidence type="ECO:0000256" key="1">
    <source>
        <dbReference type="ARBA" id="ARBA00022679"/>
    </source>
</evidence>
<dbReference type="PROSITE" id="PS00584">
    <property type="entry name" value="PFKB_KINASES_2"/>
    <property type="match status" value="1"/>
</dbReference>
<dbReference type="Proteomes" id="UP000317691">
    <property type="component" value="Unassembled WGS sequence"/>
</dbReference>
<dbReference type="InterPro" id="IPR002173">
    <property type="entry name" value="Carboh/pur_kinase_PfkB_CS"/>
</dbReference>
<dbReference type="EMBL" id="VBOZ01000008">
    <property type="protein sequence ID" value="TMQ66664.1"/>
    <property type="molecule type" value="Genomic_DNA"/>
</dbReference>
<keyword evidence="1" id="KW-0808">Transferase</keyword>
<dbReference type="Pfam" id="PF00294">
    <property type="entry name" value="PfkB"/>
    <property type="match status" value="1"/>
</dbReference>
<dbReference type="PANTHER" id="PTHR10584">
    <property type="entry name" value="SUGAR KINASE"/>
    <property type="match status" value="1"/>
</dbReference>
<reference evidence="4 5" key="1">
    <citation type="journal article" date="2019" name="Nat. Microbiol.">
        <title>Mediterranean grassland soil C-N compound turnover is dependent on rainfall and depth, and is mediated by genomically divergent microorganisms.</title>
        <authorList>
            <person name="Diamond S."/>
            <person name="Andeer P.F."/>
            <person name="Li Z."/>
            <person name="Crits-Christoph A."/>
            <person name="Burstein D."/>
            <person name="Anantharaman K."/>
            <person name="Lane K.R."/>
            <person name="Thomas B.C."/>
            <person name="Pan C."/>
            <person name="Northen T.R."/>
            <person name="Banfield J.F."/>
        </authorList>
    </citation>
    <scope>NUCLEOTIDE SEQUENCE [LARGE SCALE GENOMIC DNA]</scope>
    <source>
        <strain evidence="4">WS_9</strain>
    </source>
</reference>
<dbReference type="SUPFAM" id="SSF53613">
    <property type="entry name" value="Ribokinase-like"/>
    <property type="match status" value="1"/>
</dbReference>
<comment type="caution">
    <text evidence="4">The sequence shown here is derived from an EMBL/GenBank/DDBJ whole genome shotgun (WGS) entry which is preliminary data.</text>
</comment>
<proteinExistence type="predicted"/>
<accession>A0A538TST1</accession>
<protein>
    <submittedName>
        <fullName evidence="4">Sugar kinase</fullName>
    </submittedName>
</protein>
<dbReference type="PANTHER" id="PTHR10584:SF166">
    <property type="entry name" value="RIBOKINASE"/>
    <property type="match status" value="1"/>
</dbReference>
<dbReference type="GO" id="GO:0005829">
    <property type="term" value="C:cytosol"/>
    <property type="evidence" value="ECO:0007669"/>
    <property type="project" value="TreeGrafter"/>
</dbReference>
<name>A0A538TST1_UNCEI</name>
<dbReference type="InterPro" id="IPR029056">
    <property type="entry name" value="Ribokinase-like"/>
</dbReference>